<dbReference type="PANTHER" id="PTHR36617">
    <property type="entry name" value="PROTEIN, PUTATIVE-RELATED"/>
    <property type="match status" value="1"/>
</dbReference>
<dbReference type="EMBL" id="CM001221">
    <property type="protein sequence ID" value="AET00755.2"/>
    <property type="molecule type" value="Genomic_DNA"/>
</dbReference>
<dbReference type="HOGENOM" id="CLU_1226424_0_0_1"/>
<evidence type="ECO:0000313" key="2">
    <source>
        <dbReference type="EMBL" id="AET00755.2"/>
    </source>
</evidence>
<evidence type="ECO:0000256" key="1">
    <source>
        <dbReference type="SAM" id="Phobius"/>
    </source>
</evidence>
<dbReference type="Proteomes" id="UP000002051">
    <property type="component" value="Chromosome 5"/>
</dbReference>
<keyword evidence="1 2" id="KW-0812">Transmembrane</keyword>
<reference evidence="2 4" key="1">
    <citation type="journal article" date="2011" name="Nature">
        <title>The Medicago genome provides insight into the evolution of rhizobial symbioses.</title>
        <authorList>
            <person name="Young N.D."/>
            <person name="Debelle F."/>
            <person name="Oldroyd G.E."/>
            <person name="Geurts R."/>
            <person name="Cannon S.B."/>
            <person name="Udvardi M.K."/>
            <person name="Benedito V.A."/>
            <person name="Mayer K.F."/>
            <person name="Gouzy J."/>
            <person name="Schoof H."/>
            <person name="Van de Peer Y."/>
            <person name="Proost S."/>
            <person name="Cook D.R."/>
            <person name="Meyers B.C."/>
            <person name="Spannagl M."/>
            <person name="Cheung F."/>
            <person name="De Mita S."/>
            <person name="Krishnakumar V."/>
            <person name="Gundlach H."/>
            <person name="Zhou S."/>
            <person name="Mudge J."/>
            <person name="Bharti A.K."/>
            <person name="Murray J.D."/>
            <person name="Naoumkina M.A."/>
            <person name="Rosen B."/>
            <person name="Silverstein K.A."/>
            <person name="Tang H."/>
            <person name="Rombauts S."/>
            <person name="Zhao P.X."/>
            <person name="Zhou P."/>
            <person name="Barbe V."/>
            <person name="Bardou P."/>
            <person name="Bechner M."/>
            <person name="Bellec A."/>
            <person name="Berger A."/>
            <person name="Berges H."/>
            <person name="Bidwell S."/>
            <person name="Bisseling T."/>
            <person name="Choisne N."/>
            <person name="Couloux A."/>
            <person name="Denny R."/>
            <person name="Deshpande S."/>
            <person name="Dai X."/>
            <person name="Doyle J.J."/>
            <person name="Dudez A.M."/>
            <person name="Farmer A.D."/>
            <person name="Fouteau S."/>
            <person name="Franken C."/>
            <person name="Gibelin C."/>
            <person name="Gish J."/>
            <person name="Goldstein S."/>
            <person name="Gonzalez A.J."/>
            <person name="Green P.J."/>
            <person name="Hallab A."/>
            <person name="Hartog M."/>
            <person name="Hua A."/>
            <person name="Humphray S.J."/>
            <person name="Jeong D.H."/>
            <person name="Jing Y."/>
            <person name="Jocker A."/>
            <person name="Kenton S.M."/>
            <person name="Kim D.J."/>
            <person name="Klee K."/>
            <person name="Lai H."/>
            <person name="Lang C."/>
            <person name="Lin S."/>
            <person name="Macmil S.L."/>
            <person name="Magdelenat G."/>
            <person name="Matthews L."/>
            <person name="McCorrison J."/>
            <person name="Monaghan E.L."/>
            <person name="Mun J.H."/>
            <person name="Najar F.Z."/>
            <person name="Nicholson C."/>
            <person name="Noirot C."/>
            <person name="O'Bleness M."/>
            <person name="Paule C.R."/>
            <person name="Poulain J."/>
            <person name="Prion F."/>
            <person name="Qin B."/>
            <person name="Qu C."/>
            <person name="Retzel E.F."/>
            <person name="Riddle C."/>
            <person name="Sallet E."/>
            <person name="Samain S."/>
            <person name="Samson N."/>
            <person name="Sanders I."/>
            <person name="Saurat O."/>
            <person name="Scarpelli C."/>
            <person name="Schiex T."/>
            <person name="Segurens B."/>
            <person name="Severin A.J."/>
            <person name="Sherrier D.J."/>
            <person name="Shi R."/>
            <person name="Sims S."/>
            <person name="Singer S.R."/>
            <person name="Sinharoy S."/>
            <person name="Sterck L."/>
            <person name="Viollet A."/>
            <person name="Wang B.B."/>
            <person name="Wang K."/>
            <person name="Wang M."/>
            <person name="Wang X."/>
            <person name="Warfsmann J."/>
            <person name="Weissenbach J."/>
            <person name="White D.D."/>
            <person name="White J.D."/>
            <person name="Wiley G.B."/>
            <person name="Wincker P."/>
            <person name="Xing Y."/>
            <person name="Yang L."/>
            <person name="Yao Z."/>
            <person name="Ying F."/>
            <person name="Zhai J."/>
            <person name="Zhou L."/>
            <person name="Zuber A."/>
            <person name="Denarie J."/>
            <person name="Dixon R.A."/>
            <person name="May G.D."/>
            <person name="Schwartz D.C."/>
            <person name="Rogers J."/>
            <person name="Quetier F."/>
            <person name="Town C.D."/>
            <person name="Roe B.A."/>
        </authorList>
    </citation>
    <scope>NUCLEOTIDE SEQUENCE [LARGE SCALE GENOMIC DNA]</scope>
    <source>
        <strain evidence="2">A17</strain>
        <strain evidence="3 4">cv. Jemalong A17</strain>
    </source>
</reference>
<dbReference type="EnsemblPlants" id="AET00755">
    <property type="protein sequence ID" value="AET00755"/>
    <property type="gene ID" value="MTR_5g095580"/>
</dbReference>
<keyword evidence="4" id="KW-1185">Reference proteome</keyword>
<organism evidence="2 4">
    <name type="scientific">Medicago truncatula</name>
    <name type="common">Barrel medic</name>
    <name type="synonym">Medicago tribuloides</name>
    <dbReference type="NCBI Taxonomy" id="3880"/>
    <lineage>
        <taxon>Eukaryota</taxon>
        <taxon>Viridiplantae</taxon>
        <taxon>Streptophyta</taxon>
        <taxon>Embryophyta</taxon>
        <taxon>Tracheophyta</taxon>
        <taxon>Spermatophyta</taxon>
        <taxon>Magnoliopsida</taxon>
        <taxon>eudicotyledons</taxon>
        <taxon>Gunneridae</taxon>
        <taxon>Pentapetalae</taxon>
        <taxon>rosids</taxon>
        <taxon>fabids</taxon>
        <taxon>Fabales</taxon>
        <taxon>Fabaceae</taxon>
        <taxon>Papilionoideae</taxon>
        <taxon>50 kb inversion clade</taxon>
        <taxon>NPAAA clade</taxon>
        <taxon>Hologalegina</taxon>
        <taxon>IRL clade</taxon>
        <taxon>Trifolieae</taxon>
        <taxon>Medicago</taxon>
    </lineage>
</organism>
<accession>A0A0C3XUR6</accession>
<feature type="transmembrane region" description="Helical" evidence="1">
    <location>
        <begin position="174"/>
        <end position="190"/>
    </location>
</feature>
<protein>
    <submittedName>
        <fullName evidence="2">Transmembrane protein, putative</fullName>
    </submittedName>
</protein>
<reference evidence="3" key="3">
    <citation type="submission" date="2015-04" db="UniProtKB">
        <authorList>
            <consortium name="EnsemblPlants"/>
        </authorList>
    </citation>
    <scope>IDENTIFICATION</scope>
    <source>
        <strain evidence="3">cv. Jemalong A17</strain>
    </source>
</reference>
<evidence type="ECO:0000313" key="4">
    <source>
        <dbReference type="Proteomes" id="UP000002051"/>
    </source>
</evidence>
<evidence type="ECO:0000313" key="3">
    <source>
        <dbReference type="EnsemblPlants" id="AET00755"/>
    </source>
</evidence>
<dbReference type="STRING" id="3880.G7K4N9"/>
<sequence length="226" mass="26759">MICRVRDGAGEGVGRWFDENVRRVIGDGRNTLFWYDTWIGEIPLRLKFPRLFEFAVEKECKVEEMWRLGWGGNGREWVWRRRLFAWEEECVRECVALLCNIVLQDTVHDSWRWMLDPVQGYSVKAAYRFITDTGVMADRSQVVDIWFKYIPLKAVRHWVACGLLSGGGFRFLRFLRVGFVIIFISFVLWWECFDHRIHSSRLSGLLVSGLYGRNRTTVCQQYDIRS</sequence>
<proteinExistence type="predicted"/>
<reference evidence="2 4" key="2">
    <citation type="journal article" date="2014" name="BMC Genomics">
        <title>An improved genome release (version Mt4.0) for the model legume Medicago truncatula.</title>
        <authorList>
            <person name="Tang H."/>
            <person name="Krishnakumar V."/>
            <person name="Bidwell S."/>
            <person name="Rosen B."/>
            <person name="Chan A."/>
            <person name="Zhou S."/>
            <person name="Gentzbittel L."/>
            <person name="Childs K.L."/>
            <person name="Yandell M."/>
            <person name="Gundlach H."/>
            <person name="Mayer K.F."/>
            <person name="Schwartz D.C."/>
            <person name="Town C.D."/>
        </authorList>
    </citation>
    <scope>GENOME REANNOTATION</scope>
    <source>
        <strain evidence="3 4">cv. Jemalong A17</strain>
    </source>
</reference>
<dbReference type="PANTHER" id="PTHR36617:SF5">
    <property type="entry name" value="OS05G0421675 PROTEIN"/>
    <property type="match status" value="1"/>
</dbReference>
<dbReference type="PaxDb" id="3880-AET00755"/>
<accession>G7K4N9</accession>
<gene>
    <name evidence="2" type="ordered locus">MTR_5g095580</name>
</gene>
<keyword evidence="1" id="KW-1133">Transmembrane helix</keyword>
<dbReference type="AlphaFoldDB" id="G7K4N9"/>
<keyword evidence="1" id="KW-0472">Membrane</keyword>
<name>G7K4N9_MEDTR</name>